<gene>
    <name evidence="1" type="ORF">BU16DRAFT_590366</name>
</gene>
<organism evidence="1 2">
    <name type="scientific">Lophium mytilinum</name>
    <dbReference type="NCBI Taxonomy" id="390894"/>
    <lineage>
        <taxon>Eukaryota</taxon>
        <taxon>Fungi</taxon>
        <taxon>Dikarya</taxon>
        <taxon>Ascomycota</taxon>
        <taxon>Pezizomycotina</taxon>
        <taxon>Dothideomycetes</taxon>
        <taxon>Pleosporomycetidae</taxon>
        <taxon>Mytilinidiales</taxon>
        <taxon>Mytilinidiaceae</taxon>
        <taxon>Lophium</taxon>
    </lineage>
</organism>
<accession>A0A6A6QS60</accession>
<dbReference type="EMBL" id="MU004191">
    <property type="protein sequence ID" value="KAF2493717.1"/>
    <property type="molecule type" value="Genomic_DNA"/>
</dbReference>
<reference evidence="1" key="1">
    <citation type="journal article" date="2020" name="Stud. Mycol.">
        <title>101 Dothideomycetes genomes: a test case for predicting lifestyles and emergence of pathogens.</title>
        <authorList>
            <person name="Haridas S."/>
            <person name="Albert R."/>
            <person name="Binder M."/>
            <person name="Bloem J."/>
            <person name="Labutti K."/>
            <person name="Salamov A."/>
            <person name="Andreopoulos B."/>
            <person name="Baker S."/>
            <person name="Barry K."/>
            <person name="Bills G."/>
            <person name="Bluhm B."/>
            <person name="Cannon C."/>
            <person name="Castanera R."/>
            <person name="Culley D."/>
            <person name="Daum C."/>
            <person name="Ezra D."/>
            <person name="Gonzalez J."/>
            <person name="Henrissat B."/>
            <person name="Kuo A."/>
            <person name="Liang C."/>
            <person name="Lipzen A."/>
            <person name="Lutzoni F."/>
            <person name="Magnuson J."/>
            <person name="Mondo S."/>
            <person name="Nolan M."/>
            <person name="Ohm R."/>
            <person name="Pangilinan J."/>
            <person name="Park H.-J."/>
            <person name="Ramirez L."/>
            <person name="Alfaro M."/>
            <person name="Sun H."/>
            <person name="Tritt A."/>
            <person name="Yoshinaga Y."/>
            <person name="Zwiers L.-H."/>
            <person name="Turgeon B."/>
            <person name="Goodwin S."/>
            <person name="Spatafora J."/>
            <person name="Crous P."/>
            <person name="Grigoriev I."/>
        </authorList>
    </citation>
    <scope>NUCLEOTIDE SEQUENCE</scope>
    <source>
        <strain evidence="1">CBS 269.34</strain>
    </source>
</reference>
<evidence type="ECO:0000313" key="1">
    <source>
        <dbReference type="EMBL" id="KAF2493717.1"/>
    </source>
</evidence>
<dbReference type="AlphaFoldDB" id="A0A6A6QS60"/>
<evidence type="ECO:0000313" key="2">
    <source>
        <dbReference type="Proteomes" id="UP000799750"/>
    </source>
</evidence>
<keyword evidence="2" id="KW-1185">Reference proteome</keyword>
<dbReference type="Proteomes" id="UP000799750">
    <property type="component" value="Unassembled WGS sequence"/>
</dbReference>
<proteinExistence type="predicted"/>
<evidence type="ECO:0008006" key="3">
    <source>
        <dbReference type="Google" id="ProtNLM"/>
    </source>
</evidence>
<sequence length="373" mass="41388">MPGPRTLERYSRIAHAPLSTYILKLDICRQYQEFDLDEMPPVPQVPSLLLEDLEESPRKEDCVALVSGSDAFAGCKDVWVQSITEQIAGIKLARDDLVHIDLVQNGDELVAHLQWPLASPASESGLAYSNLCATSGEVLWSHPADYEMINIPPVDFRMFSDAEAFGWRKVSVTNILHPRLYDRFLASKYALATKFSSFSNQALAECVPYSHRTQTGDKDADKKNLVRFLTQARISFHGGNAGFKDASHSNIVQTTTDVYIALGDSDWQTGSGPSKVKRILVCATLLGRTARVNDNHTVADGFSVPGSSAHADTLLTKEDWLHADAGQVLPLYEIEYVWTPQKQQHLDAYALHASGLLTGFDRARLPSEWCRVL</sequence>
<name>A0A6A6QS60_9PEZI</name>
<protein>
    <recommendedName>
        <fullName evidence="3">PARP catalytic domain-containing protein</fullName>
    </recommendedName>
</protein>
<dbReference type="OrthoDB" id="10256774at2759"/>